<dbReference type="Gene3D" id="2.40.170.20">
    <property type="entry name" value="TonB-dependent receptor, beta-barrel domain"/>
    <property type="match status" value="1"/>
</dbReference>
<comment type="subcellular location">
    <subcellularLocation>
        <location evidence="1 8">Cell outer membrane</location>
        <topology evidence="1 8">Multi-pass membrane protein</topology>
    </subcellularLocation>
</comment>
<evidence type="ECO:0000256" key="7">
    <source>
        <dbReference type="ARBA" id="ARBA00023237"/>
    </source>
</evidence>
<feature type="domain" description="TonB-dependent receptor-like beta-barrel" evidence="11">
    <location>
        <begin position="375"/>
        <end position="802"/>
    </location>
</feature>
<dbReference type="InterPro" id="IPR000531">
    <property type="entry name" value="Beta-barrel_TonB"/>
</dbReference>
<name>A0ABV4P1G0_9GAMM</name>
<accession>A0ABV4P1G0</accession>
<dbReference type="PANTHER" id="PTHR47234:SF3">
    <property type="entry name" value="SECRETIN_TONB SHORT N-TERMINAL DOMAIN-CONTAINING PROTEIN"/>
    <property type="match status" value="1"/>
</dbReference>
<keyword evidence="6 8" id="KW-0472">Membrane</keyword>
<keyword evidence="13" id="KW-0675">Receptor</keyword>
<evidence type="ECO:0000256" key="6">
    <source>
        <dbReference type="ARBA" id="ARBA00023136"/>
    </source>
</evidence>
<dbReference type="SUPFAM" id="SSF56935">
    <property type="entry name" value="Porins"/>
    <property type="match status" value="1"/>
</dbReference>
<dbReference type="EMBL" id="JBGMEK010000034">
    <property type="protein sequence ID" value="MFA0812180.1"/>
    <property type="molecule type" value="Genomic_DNA"/>
</dbReference>
<feature type="signal peptide" evidence="10">
    <location>
        <begin position="1"/>
        <end position="31"/>
    </location>
</feature>
<keyword evidence="3 8" id="KW-1134">Transmembrane beta strand</keyword>
<feature type="chain" id="PRO_5045219089" evidence="10">
    <location>
        <begin position="32"/>
        <end position="841"/>
    </location>
</feature>
<dbReference type="InterPro" id="IPR012910">
    <property type="entry name" value="Plug_dom"/>
</dbReference>
<sequence length="841" mass="91041">MKENKGRWLAACGVPSLLAVTIAAVSSPVVADDTLLEEVITIGTRVEGRSATDSSAPIDIVTGDEFVNQGDGDLNNLLRNVVPSYNVNAKPISDAASIVRPANLRGLPPDSTLVLVNGKRRHRAAVIAFLGSGVSDGAQGPDISAIPAIALKQVEVLRDGAAAQYGSDAIAGVINFQLKDAAEGGSVEVKHATTAEGDGDQSMVAANFGLPLTDSGFVNFSLEYREQDSTSRSVQRDDAAQLIDDGYTEIANPAQVWGQPEVNDDTKFFVNSAIELNDAAELYAFGNYASRSTDGGFYYRNPATREGVFAKEVELNEDRDGDGEPDKILVPLIGDLDPTNGIDSCENVSVSEAHEIVECFSFTEMFPGGFTPRFGGDLEDYSMVFGLRGEFANGIGYDVSASRGHNKVDFNIYNTVNATMGPDTPTNFSPGGYAQTETNFNIDLTKATELAGKTLYMAGGFEWREEEFEVNMGDEASWTVGPLTEQGFLIGSNGFSGFGPEVVGTFDRDNIALYTDFELEVTDNLRLGTALRWEDFSDFGDTSNIKLSGHYIVNDMLALRSTISTGFRAPTPAQSNITNVTTAFTDGQLANKGTIPPTNPIAELKGGKQLQPEESESFTLGAIVSAGDWEITLDYFQIAVSDRITQSADQELSDAERAQLVADGISGADSLEYFRFYTNDFDTKTRGIDLVATYPLGDATDLSFAANWTDTEVTDYREETISDMRLRQLEDGLPNIRGNATINHVGDGWRGLVRLNYYGSYWEAHLDDYSLPINAGDEWTVDVEAAYDFTESLSLIAGAENLFNNYPDKNPWSGVAGAQYPETAPMGFNGALYYVRAQYDF</sequence>
<reference evidence="13 14" key="1">
    <citation type="submission" date="2024-08" db="EMBL/GenBank/DDBJ databases">
        <authorList>
            <person name="Ishaq N."/>
        </authorList>
    </citation>
    <scope>NUCLEOTIDE SEQUENCE [LARGE SCALE GENOMIC DNA]</scope>
    <source>
        <strain evidence="13 14">DSM 18651</strain>
    </source>
</reference>
<keyword evidence="2 8" id="KW-0813">Transport</keyword>
<evidence type="ECO:0000256" key="5">
    <source>
        <dbReference type="ARBA" id="ARBA00023077"/>
    </source>
</evidence>
<protein>
    <submittedName>
        <fullName evidence="13">TonB-dependent receptor plug domain-containing protein</fullName>
    </submittedName>
</protein>
<evidence type="ECO:0000259" key="12">
    <source>
        <dbReference type="Pfam" id="PF07715"/>
    </source>
</evidence>
<dbReference type="Pfam" id="PF07715">
    <property type="entry name" value="Plug"/>
    <property type="match status" value="1"/>
</dbReference>
<keyword evidence="5 9" id="KW-0798">TonB box</keyword>
<dbReference type="PROSITE" id="PS52016">
    <property type="entry name" value="TONB_DEPENDENT_REC_3"/>
    <property type="match status" value="1"/>
</dbReference>
<evidence type="ECO:0000313" key="13">
    <source>
        <dbReference type="EMBL" id="MFA0812180.1"/>
    </source>
</evidence>
<evidence type="ECO:0000256" key="9">
    <source>
        <dbReference type="RuleBase" id="RU003357"/>
    </source>
</evidence>
<dbReference type="InterPro" id="IPR036942">
    <property type="entry name" value="Beta-barrel_TonB_sf"/>
</dbReference>
<dbReference type="CDD" id="cd01347">
    <property type="entry name" value="ligand_gated_channel"/>
    <property type="match status" value="1"/>
</dbReference>
<comment type="similarity">
    <text evidence="8 9">Belongs to the TonB-dependent receptor family.</text>
</comment>
<dbReference type="PANTHER" id="PTHR47234">
    <property type="match status" value="1"/>
</dbReference>
<dbReference type="InterPro" id="IPR039426">
    <property type="entry name" value="TonB-dep_rcpt-like"/>
</dbReference>
<comment type="caution">
    <text evidence="13">The sequence shown here is derived from an EMBL/GenBank/DDBJ whole genome shotgun (WGS) entry which is preliminary data.</text>
</comment>
<evidence type="ECO:0000256" key="4">
    <source>
        <dbReference type="ARBA" id="ARBA00022692"/>
    </source>
</evidence>
<keyword evidence="10" id="KW-0732">Signal</keyword>
<evidence type="ECO:0000313" key="14">
    <source>
        <dbReference type="Proteomes" id="UP001569428"/>
    </source>
</evidence>
<keyword evidence="14" id="KW-1185">Reference proteome</keyword>
<keyword evidence="4 8" id="KW-0812">Transmembrane</keyword>
<keyword evidence="7 8" id="KW-0998">Cell outer membrane</keyword>
<dbReference type="RefSeq" id="WP_371839809.1">
    <property type="nucleotide sequence ID" value="NZ_JBGMEK010000034.1"/>
</dbReference>
<evidence type="ECO:0000259" key="11">
    <source>
        <dbReference type="Pfam" id="PF00593"/>
    </source>
</evidence>
<organism evidence="13 14">
    <name type="scientific">Microbulbifer epialgicus</name>
    <dbReference type="NCBI Taxonomy" id="393907"/>
    <lineage>
        <taxon>Bacteria</taxon>
        <taxon>Pseudomonadati</taxon>
        <taxon>Pseudomonadota</taxon>
        <taxon>Gammaproteobacteria</taxon>
        <taxon>Cellvibrionales</taxon>
        <taxon>Microbulbiferaceae</taxon>
        <taxon>Microbulbifer</taxon>
    </lineage>
</organism>
<feature type="domain" description="TonB-dependent receptor plug" evidence="12">
    <location>
        <begin position="52"/>
        <end position="173"/>
    </location>
</feature>
<dbReference type="Proteomes" id="UP001569428">
    <property type="component" value="Unassembled WGS sequence"/>
</dbReference>
<gene>
    <name evidence="13" type="ORF">ACCI49_14800</name>
</gene>
<dbReference type="Gene3D" id="2.170.130.10">
    <property type="entry name" value="TonB-dependent receptor, plug domain"/>
    <property type="match status" value="1"/>
</dbReference>
<evidence type="ECO:0000256" key="3">
    <source>
        <dbReference type="ARBA" id="ARBA00022452"/>
    </source>
</evidence>
<dbReference type="Pfam" id="PF00593">
    <property type="entry name" value="TonB_dep_Rec_b-barrel"/>
    <property type="match status" value="1"/>
</dbReference>
<evidence type="ECO:0000256" key="1">
    <source>
        <dbReference type="ARBA" id="ARBA00004571"/>
    </source>
</evidence>
<dbReference type="InterPro" id="IPR037066">
    <property type="entry name" value="Plug_dom_sf"/>
</dbReference>
<proteinExistence type="inferred from homology"/>
<evidence type="ECO:0000256" key="10">
    <source>
        <dbReference type="SAM" id="SignalP"/>
    </source>
</evidence>
<evidence type="ECO:0000256" key="8">
    <source>
        <dbReference type="PROSITE-ProRule" id="PRU01360"/>
    </source>
</evidence>
<evidence type="ECO:0000256" key="2">
    <source>
        <dbReference type="ARBA" id="ARBA00022448"/>
    </source>
</evidence>